<gene>
    <name evidence="9" type="ORF">CBW65_20310</name>
</gene>
<dbReference type="InterPro" id="IPR020845">
    <property type="entry name" value="AMP-binding_CS"/>
</dbReference>
<dbReference type="CDD" id="cd05931">
    <property type="entry name" value="FAAL"/>
    <property type="match status" value="1"/>
</dbReference>
<dbReference type="SUPFAM" id="SSF56801">
    <property type="entry name" value="Acetyl-CoA synthetase-like"/>
    <property type="match status" value="5"/>
</dbReference>
<dbReference type="NCBIfam" id="NF003417">
    <property type="entry name" value="PRK04813.1"/>
    <property type="match status" value="6"/>
</dbReference>
<dbReference type="Gene3D" id="1.10.1200.10">
    <property type="entry name" value="ACP-like"/>
    <property type="match status" value="4"/>
</dbReference>
<dbReference type="FunFam" id="1.10.1200.10:FF:000005">
    <property type="entry name" value="Nonribosomal peptide synthetase 1"/>
    <property type="match status" value="2"/>
</dbReference>
<keyword evidence="5" id="KW-0276">Fatty acid metabolism</keyword>
<dbReference type="PROSITE" id="PS50075">
    <property type="entry name" value="CARRIER"/>
    <property type="match status" value="5"/>
</dbReference>
<protein>
    <recommendedName>
        <fullName evidence="8">Carrier domain-containing protein</fullName>
    </recommendedName>
</protein>
<accession>A0A1Y0ITD4</accession>
<dbReference type="CDD" id="cd12115">
    <property type="entry name" value="A_NRPS_Sfm_like"/>
    <property type="match status" value="2"/>
</dbReference>
<dbReference type="PANTHER" id="PTHR45527">
    <property type="entry name" value="NONRIBOSOMAL PEPTIDE SYNTHETASE"/>
    <property type="match status" value="1"/>
</dbReference>
<dbReference type="EMBL" id="CP021434">
    <property type="protein sequence ID" value="ARU63056.1"/>
    <property type="molecule type" value="Genomic_DNA"/>
</dbReference>
<dbReference type="GO" id="GO:0017000">
    <property type="term" value="P:antibiotic biosynthetic process"/>
    <property type="evidence" value="ECO:0007669"/>
    <property type="project" value="UniProtKB-KW"/>
</dbReference>
<feature type="domain" description="Carrier" evidence="8">
    <location>
        <begin position="1660"/>
        <end position="1735"/>
    </location>
</feature>
<dbReference type="Gene3D" id="3.30.300.30">
    <property type="match status" value="5"/>
</dbReference>
<dbReference type="InterPro" id="IPR036736">
    <property type="entry name" value="ACP-like_sf"/>
</dbReference>
<dbReference type="InterPro" id="IPR010071">
    <property type="entry name" value="AA_adenyl_dom"/>
</dbReference>
<sequence>MSEIELAAVTLVELLRLRKRQEPGETAYVFLSDNGEEERLTYAELDRKARALAALLQSRNAQGERALLLYQPGIDYLIAFFGCLYAGVFAVPAYPPRQNGNLSRLQAVVADSRASFALATGKIAESVARRAAAEPELARLDWIVTDGLSEALADTWQEPQVTADTLAFLQYTSGSTALPKGVMLTHGNLMHNLKLIETSFGTSRRSSGVVWLPPYHDMGLIGGILQPLFTGYPMTLMAPVSFITKPLRWLEAISRTGATVSGGPNFAYELCVQKITPEQRDTLDLSSWENAFTGAEPIRQETLDRFAEFFAPSGFRREAFYPCYGLAEGTLFVTGGMKQEAPIAQAFSASALKDHLVETAADEESAQVLVSSGRPALGNQEVLVVDPERRVPCADGHVGEIWVHGPSVAQGYWEREEQTRETFGAVLADTGRGPFLRTGDLGFLHEGELYITGRRKDLIIIRGRNFYPQDIEFTVQASHPAIHNSNGAAFAVEVDGEERLVVVQEIERAHRKADLSAVIAAVREQVSQEHELQVYAVVLLKPASIPKTSSGKIQRHKCKERFLEGSLEVVADSLAARAHAEAVRETEPAEVTLEMLTALDAAGRQQRLEQDLLAKLAQVLHMHPSALSAEQPLTQWGLDSLMAVEVKNAVEEQLGLEVPFALLLEGVSVVELATELCRQVDEVCAKAAKMPDGKSAELCDGVADELSYGQQSLWFLQKLALESTAYHVARAVKLQADLDVPRLQRAFERLTERHEALRSVYVEADGAPQLKVQETAGDFFAVEHAHGWTDEQMQARLSEAAKHPIDLEKGPLLQVRLFRREQESILLFHVHHIAVDFWTFGVLLQEIGRLYAGAELPPVKAGYREYVQWQKALLCSPKGEALQAYWEQAGADLPLLQLSADRPRKKVQSDRGGRVRFALSAEMSDGLQALAREQGVTLYAALLAAYQVLLHRVTGEDDIVVGSPTVGRSSAKFSETVGYFVNPVPLRTHVTGELPFAALLPAVKETVVSALLHQDYPFALMAERLQPDRDPSVHPLFQTLFTLQKSHLAQGEALGGFALGEAGAVFATGGLQVESMPFVQESVQLDLALTMAWQDGRLTGVFDYRADLFDPLRIERLTEHFVTLLSGIVADAQAKIADLPLLTAKQGEQVLAWKRQTVAFETDVLLHELFERQAARTPDAVAVVSEESHVTYSEMDTRANKLAHALAVRGVGPGQVVALCAERSVELVVGMLAVLKTGGAYVPVDPGYPAERIAYMIGDANPAVLLTQKHLRDALPVDGADVICLDDIHEAVDAWEANFVAANVTGDDPAYLIYTSGSTGQPKGVVIPHRAIVNHMLWMQQEFPLTADDVVLQKTAFSFDASVWEFYAPLFAGATLVLARPGGQADPAYLVQAVQTYGVTTLQVVPSMLQLLLEEPNVEECVTLKRLFCGGEALTKGLVQQFHARLSGQLVNLYGPTEAAIDTTFWVCEPDDGPGDVPIGKPIANAEVYVLDAALHLVPVGVPGELYIGGAGLALGYFKQLEQTAQKFIPNPFGAGRLYRTGDSVRWREDGALEFLGRLDDQVKLRGFRIELGEIEAVLRRHDGVQEAVVVVRDQRLAAYLTGAGDIGLHAYLKGNLPDYMVPSALVWLEHLPLTANGKVDRKALPAPEWTGAGEAAFVVPRTETEAGVAAIWQEVLGVEQVGAEDNFFALGGHSLLAAKIVSRINRRFDVDLPLRTLFAAPTVAELAAEVHTLAGSGMTPLVPILREGALPLSFAQERLWFIDRLEGASALYNIPGAVRLSGALDVSALERSLQEIVARHEALRTIFTVVDGQAVQQIKDGADFTLAVADSAEEDVQSHASTEATVPFDLEKGPLLRAKLLRLADDEHVLILAMHHIVSDGWSLGVLLRELSALYAACLQQEPSPLQPLAVQYADYAVWQQQNVQGAELDKQLAYWKHKLSGELPVLQLPTDRPRPSVQTANGDVLSFALPATLTAQLRELAAGADGTTLFTLLLTAYKTLLYRYTGTEDLRVGTPVAGRTQVELEPLIGFFVNTLVLRDKVDGSMTFRQLLEQVKTTALEALAAQDVPFEKLVEELQPERSLSHSPLFQAMFTWQPSPLAELNLPGVSHRQVEMHSRTAKFDLTLMMEDRDGLLTGMIEYRTDLFDKETIARIAGHFQTLLQAAVLDPDLPLAQLPMLTAEEQAQLALWNDTERLDALKIGVHQWFEKQADATPQQVALLFGESSLTYRELNERANSLARRLQKLGAGPGQMVGLCMERSLELIIGMLAILKAGAAYVPFDADYPADRLRFQLEDAKVSLLLTQERMLAKLSEHGAQTLCVDGFCTEEGAEEGTENLGIAADPDDLAYVMYTSGSTGQPKGVMVPHRGVVRLVKDTDYVQFSEHDVFLQFAPVAFDAATFEIWGALLNGAQLVIFPPGQASLGELGRVIQGYGVTTLWLTAGLFHQMAEHHLDGLRGVRQLLAGGDVLSVPHVQTVVERLDCRFINGYGPTECTTFAVCHEVQKQDLSLPSLPIGRVIANTTALIFDQDGQAVPVGVPGELHIGGAGVALGYLNRPELTAERFVNTAEHGRLYKTGDMVRRLADGTMEFLGRTDHQVKVRGYRIELGEIEAAIAKHPSVHEAVVLVREDSPGDQRIVAYVTMEATADGTGELRRHLKDKLPSYMVPQHIVAVEAFLLTANGKIDRRALPAPLMTEGEREYTAPRTALEERLCSLFEEVLHTSPIGIHDDFFAAGGHSLLATQAVTRIQAAFGIDLPLRKLFEAPTAAELAVVINETALGANEAASIVPTARAGHVPMSFAQERMWLLNQLLADSSAYHISGAVRMRGPLDRSALTRSLHTIVERHEALRTSFNVVNGQAVQLVRRELAVEIPLTDLTSLPEDEREEAALQLALEQARQPFDLTGDALVRLSLICLGDDDHLLVMVMHHIISDGWSLGVLLQELSVLYGGRELPELAVQYADYAQWQRNWLQGETLEQQLEYWKRKLGGSLPLLQLPADRPRPAVQTTKGAQLAFAIPKELTARLKELGQTGGETLYMTLLAAFKVLMFRYTGQDDIAVGSPVAGRNRVEIERLIGFFVNTLVLRSDLSGEPAFRDLLAQVKQTALEAYAHQDVPFEKLVSVLQPERNSSHTPLFQVLFALQNAPMQIELPGLAIERLNLDNQTAKFDLSLLLEEADEELSGMFEYNTDLFEEATIKRLAGHFRTLLQGIVADPGQKITELPLLTRAEAEQLSGVKGGAREFAPLCLHELFERQAARTPDAPAILSAAGVLSYSELNARANRLAHYLQGQGGGPDGLIAICMERSPELLIAILAVLKAGAAYVPIDPAYPQDRISFLLADGGAPLLLTESHVLAELPAHTATAVCLDRDGELFAGLGTDNPRTAAQPHHLAYIIYTSGSTGKPKGVAIEHRNASSFIQWAHEVFSPEELQGVLFSTSVCFDLSIFELFAPLSCGGQVILAQNALQLPMLAAKEQVTMINTVPSAIAELLRLQAIPASVKVVNLAGEPLKLDIVERLYEIGTLEKVYNLYGPSEDTTYSTYELMQRGSQAKPLIGMPIAGTQAYLLDANLQPVPVGVPGELFLGGAGVARGYLGRPELTAEKFMRDPFSGRPDGRMYRTGDLVRALPDGRLDYLGRLDHQIKLRGFRIELGEIEAALLKHHAVRETVVMVREDRADEKRLAAYLVLEAGVELTTAELREHAGRTLPSYMIPSAFILLEAMPLTSNGKIDRKALPVPEGASVGSSAAYAAPQSEQEERLAAIWRDVLKRERIGIDDNYFEAGGDSILAIQVLTRAREAGLTFTMPQLFQHQTIRELAQEILLADAVPGGEVIPQPYGLLTAADRAKLPQGVEDAYPLTMLQGGMLFHSLYGAEQAAYHNVTSLRLRLPFAEAKMRQALERLLQRHAVLRTSFVMTGYSEPLQLVQSQVELSFAIRDLRGLTAPEQEQHVQEWLDAESRAYFDVTHAPLMRFHVDRLRDDEMQFTITYHHGILDGWSLATLTTELFGMYLDKGVKDAPRGLFRRFVDLERQALASEEAQGFWLHLLDEFTVTEVPAVEAPDDSQELYRSVEVEIGEALQQGLQRAARQAAVPLKSTLLVGFLRTLSLYSGQTDVLTGVVVNGRPEVQDGERALGLFLNTVPYRLQLQEGSWLHLLQETFAAERSILPHRRFPMATLQQKLGGQPLFDSAFNFVNFHVLSDLAGELEVLSMQESGHTNYPLVAEAGLDPETGRMTLALRYNTKAYGQGQVERMAHSFRAALQQMALAPESAHATAVLLEEDQLKQLAVWNRTGSLEDAECLHRLVEAQAQHTPDACALVTEAERLTYRELNERANRLAHRLQKLGAGPDVRVAVCLERNASLVIALLAVLKAGAAYLPLDPAYPEERIEFLLQDAGAALVITDSALGVKCPATAAAQLCLDLEQELLADEPWDNPRSTVTPSHLAYVIYTSGSTGLPKGVGVEHRSVSAMLQATFALYAKEDFAACLFSTSVCFDPSVLELFAPLSLGGTVILAENALHLPHLQAKDEVTMFTAVPSAVTELLRQQSIPASVRTVNMGGEMVKGPLVQELYQLGHIEKVYNMYGPTESTVYSTLELCERGGSHSPPIGKPIPGTRAFVLDEFLQPAPIGVPGELFLSGAGLARGYLGRPELTAERFLPHPLAQGERIYRTGDRVRRLPDGRLEYLGRLDHQVKVRGYRIETGEIEAALMQHPAVLEAAVLVREDAPGGKQIVGYVVLQTGEFLTMSDLRAAIKVRLPDYMVPSLLVTLDALPLTPNGKVDKKALPAPDLAQIRETPYVAPRTDLESRLCAIWEQLLGVEQVGVHDNFFDLGGHSLLATQLVSRVREVFAVELALRDLFAARTVEQFAAVVEAAGQTANETMTIAKSANRKTRTRSR</sequence>
<dbReference type="Gene3D" id="3.40.50.12780">
    <property type="entry name" value="N-terminal domain of ligase-like"/>
    <property type="match status" value="1"/>
</dbReference>
<dbReference type="GO" id="GO:0006631">
    <property type="term" value="P:fatty acid metabolic process"/>
    <property type="evidence" value="ECO:0007669"/>
    <property type="project" value="UniProtKB-KW"/>
</dbReference>
<reference evidence="10" key="1">
    <citation type="submission" date="2017-05" db="EMBL/GenBank/DDBJ databases">
        <authorList>
            <person name="Sung H."/>
        </authorList>
    </citation>
    <scope>NUCLEOTIDE SEQUENCE [LARGE SCALE GENOMIC DNA]</scope>
    <source>
        <strain evidence="10">AR23208</strain>
    </source>
</reference>
<dbReference type="InterPro" id="IPR042099">
    <property type="entry name" value="ANL_N_sf"/>
</dbReference>
<comment type="similarity">
    <text evidence="2">Belongs to the ATP-dependent AMP-binding enzyme family.</text>
</comment>
<keyword evidence="4" id="KW-0597">Phosphoprotein</keyword>
<keyword evidence="10" id="KW-1185">Reference proteome</keyword>
<dbReference type="NCBIfam" id="TIGR01733">
    <property type="entry name" value="AA-adenyl-dom"/>
    <property type="match status" value="4"/>
</dbReference>
<evidence type="ECO:0000256" key="7">
    <source>
        <dbReference type="ARBA" id="ARBA00023194"/>
    </source>
</evidence>
<keyword evidence="3" id="KW-0596">Phosphopantetheine</keyword>
<evidence type="ECO:0000256" key="6">
    <source>
        <dbReference type="ARBA" id="ARBA00023098"/>
    </source>
</evidence>
<name>A0A1Y0ITD4_9BACL</name>
<dbReference type="GO" id="GO:0005829">
    <property type="term" value="C:cytosol"/>
    <property type="evidence" value="ECO:0007669"/>
    <property type="project" value="TreeGrafter"/>
</dbReference>
<evidence type="ECO:0000256" key="1">
    <source>
        <dbReference type="ARBA" id="ARBA00001957"/>
    </source>
</evidence>
<feature type="domain" description="Carrier" evidence="8">
    <location>
        <begin position="2704"/>
        <end position="2779"/>
    </location>
</feature>
<dbReference type="RefSeq" id="WP_087458403.1">
    <property type="nucleotide sequence ID" value="NZ_CP021434.1"/>
</dbReference>
<keyword evidence="6" id="KW-0443">Lipid metabolism</keyword>
<dbReference type="FunFam" id="3.30.559.10:FF:000012">
    <property type="entry name" value="Non-ribosomal peptide synthetase"/>
    <property type="match status" value="2"/>
</dbReference>
<dbReference type="InterPro" id="IPR001242">
    <property type="entry name" value="Condensation_dom"/>
</dbReference>
<evidence type="ECO:0000313" key="9">
    <source>
        <dbReference type="EMBL" id="ARU63056.1"/>
    </source>
</evidence>
<dbReference type="PROSITE" id="PS00455">
    <property type="entry name" value="AMP_BINDING"/>
    <property type="match status" value="4"/>
</dbReference>
<dbReference type="Gene3D" id="3.40.50.980">
    <property type="match status" value="8"/>
</dbReference>
<comment type="cofactor">
    <cofactor evidence="1">
        <name>pantetheine 4'-phosphate</name>
        <dbReference type="ChEBI" id="CHEBI:47942"/>
    </cofactor>
</comment>
<dbReference type="InterPro" id="IPR006162">
    <property type="entry name" value="Ppantetheine_attach_site"/>
</dbReference>
<evidence type="ECO:0000256" key="5">
    <source>
        <dbReference type="ARBA" id="ARBA00022832"/>
    </source>
</evidence>
<dbReference type="FunFam" id="3.40.50.12780:FF:000012">
    <property type="entry name" value="Non-ribosomal peptide synthetase"/>
    <property type="match status" value="4"/>
</dbReference>
<evidence type="ECO:0000256" key="4">
    <source>
        <dbReference type="ARBA" id="ARBA00022553"/>
    </source>
</evidence>
<dbReference type="CDD" id="cd17646">
    <property type="entry name" value="A_NRPS_AB3403-like"/>
    <property type="match status" value="1"/>
</dbReference>
<dbReference type="Gene3D" id="3.30.559.10">
    <property type="entry name" value="Chloramphenicol acetyltransferase-like domain"/>
    <property type="match status" value="4"/>
</dbReference>
<dbReference type="InterPro" id="IPR029058">
    <property type="entry name" value="AB_hydrolase_fold"/>
</dbReference>
<dbReference type="KEGG" id="tum:CBW65_20310"/>
<dbReference type="PANTHER" id="PTHR45527:SF1">
    <property type="entry name" value="FATTY ACID SYNTHASE"/>
    <property type="match status" value="1"/>
</dbReference>
<dbReference type="Pfam" id="PF13193">
    <property type="entry name" value="AMP-binding_C"/>
    <property type="match status" value="4"/>
</dbReference>
<dbReference type="Pfam" id="PF00668">
    <property type="entry name" value="Condensation"/>
    <property type="match status" value="4"/>
</dbReference>
<dbReference type="InterPro" id="IPR045851">
    <property type="entry name" value="AMP-bd_C_sf"/>
</dbReference>
<dbReference type="CDD" id="cd19531">
    <property type="entry name" value="LCL_NRPS-like"/>
    <property type="match status" value="3"/>
</dbReference>
<dbReference type="GO" id="GO:0044550">
    <property type="term" value="P:secondary metabolite biosynthetic process"/>
    <property type="evidence" value="ECO:0007669"/>
    <property type="project" value="UniProtKB-ARBA"/>
</dbReference>
<dbReference type="PROSITE" id="PS00012">
    <property type="entry name" value="PHOSPHOPANTETHEINE"/>
    <property type="match status" value="4"/>
</dbReference>
<dbReference type="InterPro" id="IPR000873">
    <property type="entry name" value="AMP-dep_synth/lig_dom"/>
</dbReference>
<dbReference type="InterPro" id="IPR009081">
    <property type="entry name" value="PP-bd_ACP"/>
</dbReference>
<dbReference type="InterPro" id="IPR023213">
    <property type="entry name" value="CAT-like_dom_sf"/>
</dbReference>
<proteinExistence type="inferred from homology"/>
<dbReference type="InterPro" id="IPR020806">
    <property type="entry name" value="PKS_PP-bd"/>
</dbReference>
<evidence type="ECO:0000256" key="2">
    <source>
        <dbReference type="ARBA" id="ARBA00006432"/>
    </source>
</evidence>
<dbReference type="Pfam" id="PF00501">
    <property type="entry name" value="AMP-binding"/>
    <property type="match status" value="5"/>
</dbReference>
<dbReference type="SMART" id="SM00823">
    <property type="entry name" value="PKS_PP"/>
    <property type="match status" value="5"/>
</dbReference>
<evidence type="ECO:0000256" key="3">
    <source>
        <dbReference type="ARBA" id="ARBA00022450"/>
    </source>
</evidence>
<dbReference type="GO" id="GO:0003824">
    <property type="term" value="F:catalytic activity"/>
    <property type="evidence" value="ECO:0007669"/>
    <property type="project" value="InterPro"/>
</dbReference>
<dbReference type="FunFam" id="3.40.50.980:FF:000002">
    <property type="entry name" value="Enterobactin synthetase component F"/>
    <property type="match status" value="1"/>
</dbReference>
<dbReference type="CDD" id="cd12117">
    <property type="entry name" value="A_NRPS_Srf_like"/>
    <property type="match status" value="1"/>
</dbReference>
<dbReference type="GO" id="GO:0072330">
    <property type="term" value="P:monocarboxylic acid biosynthetic process"/>
    <property type="evidence" value="ECO:0007669"/>
    <property type="project" value="UniProtKB-ARBA"/>
</dbReference>
<feature type="domain" description="Carrier" evidence="8">
    <location>
        <begin position="4796"/>
        <end position="4871"/>
    </location>
</feature>
<keyword evidence="7" id="KW-0045">Antibiotic biosynthesis</keyword>
<organism evidence="9 10">
    <name type="scientific">Tumebacillus avium</name>
    <dbReference type="NCBI Taxonomy" id="1903704"/>
    <lineage>
        <taxon>Bacteria</taxon>
        <taxon>Bacillati</taxon>
        <taxon>Bacillota</taxon>
        <taxon>Bacilli</taxon>
        <taxon>Bacillales</taxon>
        <taxon>Alicyclobacillaceae</taxon>
        <taxon>Tumebacillus</taxon>
    </lineage>
</organism>
<dbReference type="NCBIfam" id="NF004282">
    <property type="entry name" value="PRK05691.1"/>
    <property type="match status" value="3"/>
</dbReference>
<dbReference type="FunFam" id="2.30.38.10:FF:000001">
    <property type="entry name" value="Non-ribosomal peptide synthetase PvdI"/>
    <property type="match status" value="3"/>
</dbReference>
<dbReference type="FunFam" id="3.40.50.12780:FF:000013">
    <property type="entry name" value="Long-chain-fatty-acid--AMP ligase FadD32"/>
    <property type="match status" value="1"/>
</dbReference>
<dbReference type="Pfam" id="PF23024">
    <property type="entry name" value="AMP-dom_DIP2-like"/>
    <property type="match status" value="1"/>
</dbReference>
<dbReference type="Gene3D" id="2.30.38.10">
    <property type="entry name" value="Luciferase, Domain 3"/>
    <property type="match status" value="4"/>
</dbReference>
<dbReference type="Gene3D" id="3.40.50.1820">
    <property type="entry name" value="alpha/beta hydrolase"/>
    <property type="match status" value="1"/>
</dbReference>
<feature type="domain" description="Carrier" evidence="8">
    <location>
        <begin position="603"/>
        <end position="680"/>
    </location>
</feature>
<dbReference type="Gene3D" id="3.30.559.30">
    <property type="entry name" value="Nonribosomal peptide synthetase, condensation domain"/>
    <property type="match status" value="4"/>
</dbReference>
<dbReference type="FunFam" id="1.10.1200.10:FF:000016">
    <property type="entry name" value="Non-ribosomal peptide synthase"/>
    <property type="match status" value="2"/>
</dbReference>
<dbReference type="GO" id="GO:0031177">
    <property type="term" value="F:phosphopantetheine binding"/>
    <property type="evidence" value="ECO:0007669"/>
    <property type="project" value="InterPro"/>
</dbReference>
<dbReference type="FunFam" id="3.30.300.30:FF:000010">
    <property type="entry name" value="Enterobactin synthetase component F"/>
    <property type="match status" value="3"/>
</dbReference>
<evidence type="ECO:0000259" key="8">
    <source>
        <dbReference type="PROSITE" id="PS50075"/>
    </source>
</evidence>
<dbReference type="FunFam" id="3.40.50.980:FF:000001">
    <property type="entry name" value="Non-ribosomal peptide synthetase"/>
    <property type="match status" value="4"/>
</dbReference>
<dbReference type="GO" id="GO:0008610">
    <property type="term" value="P:lipid biosynthetic process"/>
    <property type="evidence" value="ECO:0007669"/>
    <property type="project" value="InterPro"/>
</dbReference>
<feature type="domain" description="Carrier" evidence="8">
    <location>
        <begin position="3749"/>
        <end position="3823"/>
    </location>
</feature>
<dbReference type="SUPFAM" id="SSF52777">
    <property type="entry name" value="CoA-dependent acyltransferases"/>
    <property type="match status" value="8"/>
</dbReference>
<evidence type="ECO:0000313" key="10">
    <source>
        <dbReference type="Proteomes" id="UP000195437"/>
    </source>
</evidence>
<dbReference type="InterPro" id="IPR040097">
    <property type="entry name" value="FAAL/FAAC"/>
</dbReference>
<dbReference type="Pfam" id="PF00550">
    <property type="entry name" value="PP-binding"/>
    <property type="match status" value="5"/>
</dbReference>
<dbReference type="SUPFAM" id="SSF47336">
    <property type="entry name" value="ACP-like"/>
    <property type="match status" value="5"/>
</dbReference>
<dbReference type="Proteomes" id="UP000195437">
    <property type="component" value="Chromosome"/>
</dbReference>
<dbReference type="InterPro" id="IPR025110">
    <property type="entry name" value="AMP-bd_C"/>
</dbReference>
<dbReference type="GO" id="GO:0043041">
    <property type="term" value="P:amino acid activation for nonribosomal peptide biosynthetic process"/>
    <property type="evidence" value="ECO:0007669"/>
    <property type="project" value="TreeGrafter"/>
</dbReference>
<dbReference type="OrthoDB" id="9765680at2"/>
<dbReference type="GO" id="GO:0071766">
    <property type="term" value="P:Actinobacterium-type cell wall biogenesis"/>
    <property type="evidence" value="ECO:0007669"/>
    <property type="project" value="UniProtKB-ARBA"/>
</dbReference>